<accession>A0AAV3KWX5</accession>
<dbReference type="SUPFAM" id="SSF143011">
    <property type="entry name" value="RelE-like"/>
    <property type="match status" value="1"/>
</dbReference>
<gene>
    <name evidence="2" type="ORF">O991_03294</name>
    <name evidence="1" type="ORF">O991_03467</name>
</gene>
<evidence type="ECO:0000313" key="1">
    <source>
        <dbReference type="EMBL" id="ERT44294.1"/>
    </source>
</evidence>
<name>A0AAV3KWX5_ENTFC</name>
<dbReference type="EMBL" id="AXOL01000103">
    <property type="protein sequence ID" value="ERT44600.1"/>
    <property type="molecule type" value="Genomic_DNA"/>
</dbReference>
<dbReference type="RefSeq" id="WP_002341890.1">
    <property type="nucleotide sequence ID" value="NZ_KI518312.1"/>
</dbReference>
<evidence type="ECO:0000313" key="2">
    <source>
        <dbReference type="EMBL" id="ERT44600.1"/>
    </source>
</evidence>
<evidence type="ECO:0000313" key="3">
    <source>
        <dbReference type="Proteomes" id="UP000017126"/>
    </source>
</evidence>
<dbReference type="AlphaFoldDB" id="A0AAV3KWX5"/>
<sequence>MIVRARKRKLQKILADSKLINLEFGKQIGDKVKQRIAELLAAETLEDISHLPPTKLHSLSGEYEGCFAVKLTGNFRLVFKAYTCEEEFTTQKSNTEIIVIEEVVDYHGK</sequence>
<dbReference type="EMBL" id="AXOL01000112">
    <property type="protein sequence ID" value="ERT44294.1"/>
    <property type="molecule type" value="Genomic_DNA"/>
</dbReference>
<evidence type="ECO:0008006" key="4">
    <source>
        <dbReference type="Google" id="ProtNLM"/>
    </source>
</evidence>
<comment type="caution">
    <text evidence="2">The sequence shown here is derived from an EMBL/GenBank/DDBJ whole genome shotgun (WGS) entry which is preliminary data.</text>
</comment>
<dbReference type="Proteomes" id="UP000017126">
    <property type="component" value="Unassembled WGS sequence"/>
</dbReference>
<organism evidence="2 3">
    <name type="scientific">Enterococcus faecium 10/96A</name>
    <dbReference type="NCBI Taxonomy" id="1391465"/>
    <lineage>
        <taxon>Bacteria</taxon>
        <taxon>Bacillati</taxon>
        <taxon>Bacillota</taxon>
        <taxon>Bacilli</taxon>
        <taxon>Lactobacillales</taxon>
        <taxon>Enterococcaceae</taxon>
        <taxon>Enterococcus</taxon>
    </lineage>
</organism>
<dbReference type="Gene3D" id="3.30.2310.20">
    <property type="entry name" value="RelE-like"/>
    <property type="match status" value="1"/>
</dbReference>
<dbReference type="InterPro" id="IPR035093">
    <property type="entry name" value="RelE/ParE_toxin_dom_sf"/>
</dbReference>
<proteinExistence type="predicted"/>
<reference evidence="2 3" key="1">
    <citation type="submission" date="2013-09" db="EMBL/GenBank/DDBJ databases">
        <title>The Genome Sequence of Enterococcus faecium 10/96A.</title>
        <authorList>
            <consortium name="The Broad Institute Genome Sequencing Platform"/>
            <consortium name="The Broad Institute Genome Sequencing Center for Infectious Disease"/>
            <person name="Earl A.M."/>
            <person name="Gilmore M.S."/>
            <person name="Lebreton F."/>
            <person name="Courvalin P."/>
            <person name="Walker B."/>
            <person name="Young S.K."/>
            <person name="Zeng Q."/>
            <person name="Gargeya S."/>
            <person name="Fitzgerald M."/>
            <person name="Haas B."/>
            <person name="Abouelleil A."/>
            <person name="Alvarado L."/>
            <person name="Arachchi H.M."/>
            <person name="Berlin A.M."/>
            <person name="Chapman S.B."/>
            <person name="Dewar J."/>
            <person name="Goldberg J."/>
            <person name="Griggs A."/>
            <person name="Gujja S."/>
            <person name="Hansen M."/>
            <person name="Howarth C."/>
            <person name="Imamovic A."/>
            <person name="Larimer J."/>
            <person name="McCowan C."/>
            <person name="Murphy C."/>
            <person name="Neiman D."/>
            <person name="Pearson M."/>
            <person name="Priest M."/>
            <person name="Roberts A."/>
            <person name="Saif S."/>
            <person name="Shea T."/>
            <person name="Sisk P."/>
            <person name="Sykes S."/>
            <person name="Wortman J."/>
            <person name="Nusbaum C."/>
            <person name="Birren B."/>
        </authorList>
    </citation>
    <scope>NUCLEOTIDE SEQUENCE [LARGE SCALE GENOMIC DNA]</scope>
    <source>
        <strain evidence="2 3">10/96A</strain>
    </source>
</reference>
<protein>
    <recommendedName>
        <fullName evidence="4">Plasmid maintenance system killer protein</fullName>
    </recommendedName>
</protein>